<dbReference type="InterPro" id="IPR018060">
    <property type="entry name" value="HTH_AraC"/>
</dbReference>
<keyword evidence="1" id="KW-0805">Transcription regulation</keyword>
<protein>
    <submittedName>
        <fullName evidence="5">Transcriptional regulator, AraC family</fullName>
    </submittedName>
</protein>
<dbReference type="Proteomes" id="UP000004470">
    <property type="component" value="Unassembled WGS sequence"/>
</dbReference>
<name>E0NHE7_PEDAC</name>
<dbReference type="GO" id="GO:0043565">
    <property type="term" value="F:sequence-specific DNA binding"/>
    <property type="evidence" value="ECO:0007669"/>
    <property type="project" value="InterPro"/>
</dbReference>
<proteinExistence type="predicted"/>
<feature type="domain" description="HTH araC/xylS-type" evidence="4">
    <location>
        <begin position="314"/>
        <end position="412"/>
    </location>
</feature>
<keyword evidence="6" id="KW-1185">Reference proteome</keyword>
<dbReference type="HOGENOM" id="CLU_036605_6_1_9"/>
<dbReference type="GO" id="GO:0003700">
    <property type="term" value="F:DNA-binding transcription factor activity"/>
    <property type="evidence" value="ECO:0007669"/>
    <property type="project" value="InterPro"/>
</dbReference>
<dbReference type="EMBL" id="AEEG01000007">
    <property type="protein sequence ID" value="EFL95158.1"/>
    <property type="molecule type" value="Genomic_DNA"/>
</dbReference>
<reference evidence="5" key="1">
    <citation type="submission" date="2010-07" db="EMBL/GenBank/DDBJ databases">
        <authorList>
            <person name="Muzny D."/>
            <person name="Qin X."/>
            <person name="Deng J."/>
            <person name="Jiang H."/>
            <person name="Liu Y."/>
            <person name="Qu J."/>
            <person name="Song X.-Z."/>
            <person name="Zhang L."/>
            <person name="Thornton R."/>
            <person name="Coyle M."/>
            <person name="Francisco L."/>
            <person name="Jackson L."/>
            <person name="Javaid M."/>
            <person name="Korchina V."/>
            <person name="Kovar C."/>
            <person name="Mata R."/>
            <person name="Mathew T."/>
            <person name="Ngo R."/>
            <person name="Nguyen L."/>
            <person name="Nguyen N."/>
            <person name="Okwuonu G."/>
            <person name="Ongeri F."/>
            <person name="Pham C."/>
            <person name="Simmons D."/>
            <person name="Wilczek-Boney K."/>
            <person name="Hale W."/>
            <person name="Jakkamsetti A."/>
            <person name="Pham P."/>
            <person name="Ruth R."/>
            <person name="San Lucas F."/>
            <person name="Warren J."/>
            <person name="Zhang J."/>
            <person name="Zhao Z."/>
            <person name="Zhou C."/>
            <person name="Zhu D."/>
            <person name="Lee S."/>
            <person name="Bess C."/>
            <person name="Blankenburg K."/>
            <person name="Forbes L."/>
            <person name="Fu Q."/>
            <person name="Gubbala S."/>
            <person name="Hirani K."/>
            <person name="Jayaseelan J.C."/>
            <person name="Lara F."/>
            <person name="Munidasa M."/>
            <person name="Palculict T."/>
            <person name="Patil S."/>
            <person name="Pu L.-L."/>
            <person name="Saada N."/>
            <person name="Tang L."/>
            <person name="Weissenberger G."/>
            <person name="Zhu Y."/>
            <person name="Hemphill L."/>
            <person name="Shang Y."/>
            <person name="Youmans B."/>
            <person name="Ayvaz T."/>
            <person name="Ross M."/>
            <person name="Santibanez J."/>
            <person name="Aqrawi P."/>
            <person name="Gross S."/>
            <person name="Joshi V."/>
            <person name="Fowler G."/>
            <person name="Nazareth L."/>
            <person name="Reid J."/>
            <person name="Worley K."/>
            <person name="Petrosino J."/>
            <person name="Highlander S."/>
            <person name="Gibbs R."/>
        </authorList>
    </citation>
    <scope>NUCLEOTIDE SEQUENCE [LARGE SCALE GENOMIC DNA]</scope>
    <source>
        <strain evidence="5">DSM 20284</strain>
    </source>
</reference>
<dbReference type="Pfam" id="PF12833">
    <property type="entry name" value="HTH_18"/>
    <property type="match status" value="1"/>
</dbReference>
<dbReference type="SUPFAM" id="SSF46689">
    <property type="entry name" value="Homeodomain-like"/>
    <property type="match status" value="2"/>
</dbReference>
<accession>E0NHE7</accession>
<gene>
    <name evidence="5" type="ORF">HMPREF0623_1470</name>
</gene>
<evidence type="ECO:0000259" key="4">
    <source>
        <dbReference type="PROSITE" id="PS01124"/>
    </source>
</evidence>
<evidence type="ECO:0000313" key="5">
    <source>
        <dbReference type="EMBL" id="EFL95158.1"/>
    </source>
</evidence>
<evidence type="ECO:0000313" key="6">
    <source>
        <dbReference type="Proteomes" id="UP000004470"/>
    </source>
</evidence>
<dbReference type="PANTHER" id="PTHR43280:SF2">
    <property type="entry name" value="HTH-TYPE TRANSCRIPTIONAL REGULATOR EXSA"/>
    <property type="match status" value="1"/>
</dbReference>
<comment type="caution">
    <text evidence="5">The sequence shown here is derived from an EMBL/GenBank/DDBJ whole genome shotgun (WGS) entry which is preliminary data.</text>
</comment>
<evidence type="ECO:0000256" key="2">
    <source>
        <dbReference type="ARBA" id="ARBA00023125"/>
    </source>
</evidence>
<keyword evidence="3" id="KW-0804">Transcription</keyword>
<organism evidence="5 6">
    <name type="scientific">Pediococcus acidilactici DSM 20284</name>
    <dbReference type="NCBI Taxonomy" id="862514"/>
    <lineage>
        <taxon>Bacteria</taxon>
        <taxon>Bacillati</taxon>
        <taxon>Bacillota</taxon>
        <taxon>Bacilli</taxon>
        <taxon>Lactobacillales</taxon>
        <taxon>Lactobacillaceae</taxon>
        <taxon>Pediococcus</taxon>
        <taxon>Pediococcus acidilactici group</taxon>
    </lineage>
</organism>
<dbReference type="InterPro" id="IPR009057">
    <property type="entry name" value="Homeodomain-like_sf"/>
</dbReference>
<keyword evidence="2" id="KW-0238">DNA-binding</keyword>
<sequence>MSHFSKISFQLLFPLQPARIKLIAKPKDGMIMDNATLKYVLDQLYKEYLIPLFLVNDQYEIVIPKTNWSSRSFKEQVLEETHPNEIRYFKKGAFFYSNFAFELPEYGTGTVMIGPCGALEAGSDSIHFQGHTYFAGIHYSKSSREGFEQFTNLIFAIIRGTLGQNQKQHWYYDRVYKSTNYHLAQNLSSRRDQKNTLDSYEFERRYIEAIRRNEPDKIKWLFKKMADTYKVKLSDSDLEGLKYKYAGLITILTRVSIEDGVPAEQAFSLSDALLQRLQSIYTYAECLVSVQEASYKFMDLIHSYQYATKNQLVQKILNYIDEHIYDRITLADLADFTNRHKTSISTQFKKEVGQPIHVYINHKKIQESKHLLLFTELSLKEISGLLHYSSQSHFVHTFKQFMGITPGEFRNENLTYHFE</sequence>
<dbReference type="AlphaFoldDB" id="E0NHE7"/>
<dbReference type="Gene3D" id="1.10.10.60">
    <property type="entry name" value="Homeodomain-like"/>
    <property type="match status" value="2"/>
</dbReference>
<dbReference type="SMART" id="SM00342">
    <property type="entry name" value="HTH_ARAC"/>
    <property type="match status" value="1"/>
</dbReference>
<dbReference type="PROSITE" id="PS01124">
    <property type="entry name" value="HTH_ARAC_FAMILY_2"/>
    <property type="match status" value="1"/>
</dbReference>
<evidence type="ECO:0000256" key="3">
    <source>
        <dbReference type="ARBA" id="ARBA00023163"/>
    </source>
</evidence>
<dbReference type="eggNOG" id="COG2207">
    <property type="taxonomic scope" value="Bacteria"/>
</dbReference>
<evidence type="ECO:0000256" key="1">
    <source>
        <dbReference type="ARBA" id="ARBA00023015"/>
    </source>
</evidence>
<dbReference type="PANTHER" id="PTHR43280">
    <property type="entry name" value="ARAC-FAMILY TRANSCRIPTIONAL REGULATOR"/>
    <property type="match status" value="1"/>
</dbReference>